<dbReference type="Proteomes" id="UP000191905">
    <property type="component" value="Unassembled WGS sequence"/>
</dbReference>
<proteinExistence type="predicted"/>
<dbReference type="EMBL" id="MDET01000026">
    <property type="protein sequence ID" value="OQM74588.1"/>
    <property type="molecule type" value="Genomic_DNA"/>
</dbReference>
<evidence type="ECO:0000313" key="1">
    <source>
        <dbReference type="EMBL" id="OQM74588.1"/>
    </source>
</evidence>
<reference evidence="1 2" key="1">
    <citation type="journal article" date="2016" name="Int. J. Syst. Evol. Microbiol.">
        <title>Pseudaminobacter manganicus sp. nov., isolated from sludge of a manganese mine.</title>
        <authorList>
            <person name="Li J."/>
            <person name="Huang J."/>
            <person name="Liao S."/>
            <person name="Wang G."/>
        </authorList>
    </citation>
    <scope>NUCLEOTIDE SEQUENCE [LARGE SCALE GENOMIC DNA]</scope>
    <source>
        <strain evidence="1 2">JH-7</strain>
    </source>
</reference>
<dbReference type="AlphaFoldDB" id="A0A1V8RN29"/>
<evidence type="ECO:0000313" key="2">
    <source>
        <dbReference type="Proteomes" id="UP000191905"/>
    </source>
</evidence>
<protein>
    <submittedName>
        <fullName evidence="1">Uncharacterized protein</fullName>
    </submittedName>
</protein>
<organism evidence="1 2">
    <name type="scientific">Manganibacter manganicus</name>
    <dbReference type="NCBI Taxonomy" id="1873176"/>
    <lineage>
        <taxon>Bacteria</taxon>
        <taxon>Pseudomonadati</taxon>
        <taxon>Pseudomonadota</taxon>
        <taxon>Alphaproteobacteria</taxon>
        <taxon>Hyphomicrobiales</taxon>
        <taxon>Phyllobacteriaceae</taxon>
        <taxon>Manganibacter</taxon>
    </lineage>
</organism>
<comment type="caution">
    <text evidence="1">The sequence shown here is derived from an EMBL/GenBank/DDBJ whole genome shotgun (WGS) entry which is preliminary data.</text>
</comment>
<sequence length="70" mass="8131">MVRFQVTDARIRARHGSIRMQKCDPPRLRQPQMLHARVKVRSPMASDPAKFHGKLFARIQVLAFLLIACY</sequence>
<keyword evidence="2" id="KW-1185">Reference proteome</keyword>
<gene>
    <name evidence="1" type="ORF">BFN67_21105</name>
</gene>
<name>A0A1V8RN29_9HYPH</name>
<accession>A0A1V8RN29</accession>